<dbReference type="AlphaFoldDB" id="A0A380TAA3"/>
<protein>
    <submittedName>
        <fullName evidence="1">Uncharacterized protein</fullName>
    </submittedName>
</protein>
<proteinExistence type="predicted"/>
<organism evidence="1">
    <name type="scientific">metagenome</name>
    <dbReference type="NCBI Taxonomy" id="256318"/>
    <lineage>
        <taxon>unclassified sequences</taxon>
        <taxon>metagenomes</taxon>
    </lineage>
</organism>
<gene>
    <name evidence="1" type="ORF">DF3PB_160009</name>
</gene>
<name>A0A380TAA3_9ZZZZ</name>
<sequence>MNDEARLRRIAASANVTVEEVRAVEERLRAIPMEEFLTNIGFAPEEIVYDPVGHVWIVPDRQYKGPHRAILVIREDKRFICVEVKPEHLS</sequence>
<accession>A0A380TAA3</accession>
<evidence type="ECO:0000313" key="1">
    <source>
        <dbReference type="EMBL" id="SUS04957.1"/>
    </source>
</evidence>
<dbReference type="EMBL" id="UIDG01000068">
    <property type="protein sequence ID" value="SUS04957.1"/>
    <property type="molecule type" value="Genomic_DNA"/>
</dbReference>
<reference evidence="1" key="1">
    <citation type="submission" date="2018-07" db="EMBL/GenBank/DDBJ databases">
        <authorList>
            <person name="Quirk P.G."/>
            <person name="Krulwich T.A."/>
        </authorList>
    </citation>
    <scope>NUCLEOTIDE SEQUENCE</scope>
</reference>